<feature type="transmembrane region" description="Helical" evidence="7">
    <location>
        <begin position="44"/>
        <end position="65"/>
    </location>
</feature>
<feature type="transmembrane region" description="Helical" evidence="7">
    <location>
        <begin position="85"/>
        <end position="107"/>
    </location>
</feature>
<evidence type="ECO:0000256" key="3">
    <source>
        <dbReference type="ARBA" id="ARBA00022989"/>
    </source>
</evidence>
<evidence type="ECO:0000256" key="5">
    <source>
        <dbReference type="ARBA" id="ARBA00023098"/>
    </source>
</evidence>
<dbReference type="PANTHER" id="PTHR21624:SF1">
    <property type="entry name" value="ALKYLGLYCEROL MONOOXYGENASE"/>
    <property type="match status" value="1"/>
</dbReference>
<feature type="transmembrane region" description="Helical" evidence="7">
    <location>
        <begin position="6"/>
        <end position="23"/>
    </location>
</feature>
<protein>
    <submittedName>
        <fullName evidence="9">Sterol desaturase-like protein</fullName>
    </submittedName>
</protein>
<sequence>MITQIMIGWLATFVTGGLIWFFWERIDPLRDIKYAEQFLKEFGAACISIFFTIILAYLYGNLIITLIPSSFIEWLSKFGVLSLPLWVRLILAYLIKDFCFYVIHWFMHYNKYLWKTHLWHHSIQQLWWLAAQRTSFTSRFLFQIGFLAFPLLAIPPEVMFYLGLLSALHENWTHSNAKWRSWMGMLEWILVTPRYHSLHHTQVGAYNLGSYFTIFDHLFGTHLDPESINPDEQTFGITNQPITWQKIIGI</sequence>
<evidence type="ECO:0000256" key="2">
    <source>
        <dbReference type="ARBA" id="ARBA00022692"/>
    </source>
</evidence>
<accession>A0A4V0XUZ4</accession>
<keyword evidence="5" id="KW-0443">Lipid metabolism</keyword>
<comment type="subcellular location">
    <subcellularLocation>
        <location evidence="1">Endomembrane system</location>
        <topology evidence="1">Multi-pass membrane protein</topology>
    </subcellularLocation>
</comment>
<evidence type="ECO:0000256" key="7">
    <source>
        <dbReference type="SAM" id="Phobius"/>
    </source>
</evidence>
<dbReference type="GO" id="GO:0012505">
    <property type="term" value="C:endomembrane system"/>
    <property type="evidence" value="ECO:0007669"/>
    <property type="project" value="UniProtKB-SubCell"/>
</dbReference>
<dbReference type="EMBL" id="BJCD01000061">
    <property type="protein sequence ID" value="GDZ95549.1"/>
    <property type="molecule type" value="Genomic_DNA"/>
</dbReference>
<keyword evidence="3 7" id="KW-1133">Transmembrane helix</keyword>
<evidence type="ECO:0000256" key="1">
    <source>
        <dbReference type="ARBA" id="ARBA00004127"/>
    </source>
</evidence>
<gene>
    <name evidence="9" type="ORF">PA905_39790</name>
</gene>
<evidence type="ECO:0000259" key="8">
    <source>
        <dbReference type="Pfam" id="PF04116"/>
    </source>
</evidence>
<name>A0A4V0XUZ4_PLAAG</name>
<dbReference type="GO" id="GO:0050479">
    <property type="term" value="F:glyceryl-ether monooxygenase activity"/>
    <property type="evidence" value="ECO:0007669"/>
    <property type="project" value="TreeGrafter"/>
</dbReference>
<dbReference type="GO" id="GO:0008610">
    <property type="term" value="P:lipid biosynthetic process"/>
    <property type="evidence" value="ECO:0007669"/>
    <property type="project" value="InterPro"/>
</dbReference>
<dbReference type="GO" id="GO:0005506">
    <property type="term" value="F:iron ion binding"/>
    <property type="evidence" value="ECO:0007669"/>
    <property type="project" value="InterPro"/>
</dbReference>
<keyword evidence="4" id="KW-0560">Oxidoreductase</keyword>
<feature type="transmembrane region" description="Helical" evidence="7">
    <location>
        <begin position="140"/>
        <end position="164"/>
    </location>
</feature>
<keyword evidence="2 7" id="KW-0812">Transmembrane</keyword>
<dbReference type="Proteomes" id="UP000299794">
    <property type="component" value="Unassembled WGS sequence"/>
</dbReference>
<dbReference type="RefSeq" id="WP_141295575.1">
    <property type="nucleotide sequence ID" value="NZ_BJCD01000061.1"/>
</dbReference>
<evidence type="ECO:0000313" key="9">
    <source>
        <dbReference type="EMBL" id="GDZ95549.1"/>
    </source>
</evidence>
<reference evidence="10" key="1">
    <citation type="submission" date="2019-02" db="EMBL/GenBank/DDBJ databases">
        <title>Draft genome sequence of Planktothrix agardhii NIES-905.</title>
        <authorList>
            <person name="Yamaguchi H."/>
            <person name="Suzuki S."/>
            <person name="Kawachi M."/>
        </authorList>
    </citation>
    <scope>NUCLEOTIDE SEQUENCE [LARGE SCALE GENOMIC DNA]</scope>
    <source>
        <strain evidence="10">CCAP 1459/11A</strain>
    </source>
</reference>
<comment type="caution">
    <text evidence="9">The sequence shown here is derived from an EMBL/GenBank/DDBJ whole genome shotgun (WGS) entry which is preliminary data.</text>
</comment>
<organism evidence="9 10">
    <name type="scientific">Planktothrix agardhii CCAP 1459/11A</name>
    <dbReference type="NCBI Taxonomy" id="282420"/>
    <lineage>
        <taxon>Bacteria</taxon>
        <taxon>Bacillati</taxon>
        <taxon>Cyanobacteriota</taxon>
        <taxon>Cyanophyceae</taxon>
        <taxon>Oscillatoriophycideae</taxon>
        <taxon>Oscillatoriales</taxon>
        <taxon>Microcoleaceae</taxon>
        <taxon>Planktothrix</taxon>
    </lineage>
</organism>
<keyword evidence="6 7" id="KW-0472">Membrane</keyword>
<proteinExistence type="predicted"/>
<feature type="domain" description="Fatty acid hydroxylase" evidence="8">
    <location>
        <begin position="90"/>
        <end position="221"/>
    </location>
</feature>
<evidence type="ECO:0000256" key="4">
    <source>
        <dbReference type="ARBA" id="ARBA00023002"/>
    </source>
</evidence>
<dbReference type="PANTHER" id="PTHR21624">
    <property type="entry name" value="STEROL DESATURASE-RELATED PROTEIN"/>
    <property type="match status" value="1"/>
</dbReference>
<dbReference type="InterPro" id="IPR051689">
    <property type="entry name" value="Sterol_desaturase/TMEM195"/>
</dbReference>
<dbReference type="GO" id="GO:0006643">
    <property type="term" value="P:membrane lipid metabolic process"/>
    <property type="evidence" value="ECO:0007669"/>
    <property type="project" value="TreeGrafter"/>
</dbReference>
<dbReference type="InterPro" id="IPR006694">
    <property type="entry name" value="Fatty_acid_hydroxylase"/>
</dbReference>
<dbReference type="GO" id="GO:0016020">
    <property type="term" value="C:membrane"/>
    <property type="evidence" value="ECO:0007669"/>
    <property type="project" value="GOC"/>
</dbReference>
<dbReference type="Pfam" id="PF04116">
    <property type="entry name" value="FA_hydroxylase"/>
    <property type="match status" value="1"/>
</dbReference>
<evidence type="ECO:0000256" key="6">
    <source>
        <dbReference type="ARBA" id="ARBA00023136"/>
    </source>
</evidence>
<dbReference type="AlphaFoldDB" id="A0A4V0XUZ4"/>
<evidence type="ECO:0000313" key="10">
    <source>
        <dbReference type="Proteomes" id="UP000299794"/>
    </source>
</evidence>